<dbReference type="Gene3D" id="3.40.720.10">
    <property type="entry name" value="Alkaline Phosphatase, subunit A"/>
    <property type="match status" value="1"/>
</dbReference>
<feature type="transmembrane region" description="Helical" evidence="1">
    <location>
        <begin position="5"/>
        <end position="23"/>
    </location>
</feature>
<evidence type="ECO:0008006" key="4">
    <source>
        <dbReference type="Google" id="ProtNLM"/>
    </source>
</evidence>
<dbReference type="AlphaFoldDB" id="A0AAV5TET6"/>
<dbReference type="InterPro" id="IPR004245">
    <property type="entry name" value="DUF229"/>
</dbReference>
<keyword evidence="1" id="KW-0472">Membrane</keyword>
<accession>A0AAV5TET6</accession>
<dbReference type="EMBL" id="BTSX01000003">
    <property type="protein sequence ID" value="GMS90471.1"/>
    <property type="molecule type" value="Genomic_DNA"/>
</dbReference>
<dbReference type="SUPFAM" id="SSF53649">
    <property type="entry name" value="Alkaline phosphatase-like"/>
    <property type="match status" value="1"/>
</dbReference>
<dbReference type="InterPro" id="IPR017850">
    <property type="entry name" value="Alkaline_phosphatase_core_sf"/>
</dbReference>
<dbReference type="GO" id="GO:0005615">
    <property type="term" value="C:extracellular space"/>
    <property type="evidence" value="ECO:0007669"/>
    <property type="project" value="TreeGrafter"/>
</dbReference>
<evidence type="ECO:0000313" key="3">
    <source>
        <dbReference type="Proteomes" id="UP001432027"/>
    </source>
</evidence>
<keyword evidence="3" id="KW-1185">Reference proteome</keyword>
<proteinExistence type="predicted"/>
<evidence type="ECO:0000313" key="2">
    <source>
        <dbReference type="EMBL" id="GMS90471.1"/>
    </source>
</evidence>
<feature type="non-terminal residue" evidence="2">
    <location>
        <position position="1"/>
    </location>
</feature>
<organism evidence="2 3">
    <name type="scientific">Pristionchus entomophagus</name>
    <dbReference type="NCBI Taxonomy" id="358040"/>
    <lineage>
        <taxon>Eukaryota</taxon>
        <taxon>Metazoa</taxon>
        <taxon>Ecdysozoa</taxon>
        <taxon>Nematoda</taxon>
        <taxon>Chromadorea</taxon>
        <taxon>Rhabditida</taxon>
        <taxon>Rhabditina</taxon>
        <taxon>Diplogasteromorpha</taxon>
        <taxon>Diplogasteroidea</taxon>
        <taxon>Neodiplogasteridae</taxon>
        <taxon>Pristionchus</taxon>
    </lineage>
</organism>
<reference evidence="2" key="1">
    <citation type="submission" date="2023-10" db="EMBL/GenBank/DDBJ databases">
        <title>Genome assembly of Pristionchus species.</title>
        <authorList>
            <person name="Yoshida K."/>
            <person name="Sommer R.J."/>
        </authorList>
    </citation>
    <scope>NUCLEOTIDE SEQUENCE</scope>
    <source>
        <strain evidence="2">RS0144</strain>
    </source>
</reference>
<name>A0AAV5TET6_9BILA</name>
<evidence type="ECO:0000256" key="1">
    <source>
        <dbReference type="SAM" id="Phobius"/>
    </source>
</evidence>
<sequence>RYQSLFWACLGIAAVLIYIGLMTESSNDYNDIMKSFPEIGIYGNIPEDEFSTFSNCTLAEFPEDGWTDEIRATADVDFNPIKDCDRSFSTFTILGDNGTVWMNSTKQGAENVVCKARTIFHKGEREVTYGQWSTVLNSASREIFNSDFVHTSCHTKDNETNIDEEFIHMQIWKEENNSTESEEKTKDERPSVFILVLDSVSTTQALRSLPKTIAMMREEFDVVNMRHLNKIGENSHPAAVASLIGKLMTDCDRGVFGMKKEPADWNETYACYHYLDDEPFIVKEFTKFGYKSLMAEDWATGVFNYPNCWGFKNQPTTHYNRPFQQHYEKDGEKSRKFMGIDQCFEPHTFLFNYMSKFINVYKDSPKIGFLWPVDLGHDDTDKVFHFDDQLLDWFKQHKEVMDKSYVFLMGDHGKRYGKTRGTWIGDREVSNPMLFVSVPKNVRKSINPILKKNSDQLMTHFDTYASLVDILNKNSQKGGVFNPQNLRGNSYFRPFPEGERSCRTLPIPFQFCLCEWDKTKSERSNLNKEIGDGAVTQLNKKLIEEKIAERCEAYTLKETHDVLIYDQGNGVTEINFVTEECGAEFRALVRVYRMRDDRLNVSLISNEFARRNAYGNTAKCMEDRPYLRPICCCRDRPKE</sequence>
<dbReference type="PANTHER" id="PTHR10974:SF75">
    <property type="entry name" value="SULFATASE DOMAIN-CONTAINING PROTEIN"/>
    <property type="match status" value="1"/>
</dbReference>
<protein>
    <recommendedName>
        <fullName evidence="4">Sulfatase N-terminal domain-containing protein</fullName>
    </recommendedName>
</protein>
<gene>
    <name evidence="2" type="ORF">PENTCL1PPCAC_12646</name>
</gene>
<dbReference type="PANTHER" id="PTHR10974">
    <property type="entry name" value="FI08016P-RELATED"/>
    <property type="match status" value="1"/>
</dbReference>
<dbReference type="Proteomes" id="UP001432027">
    <property type="component" value="Unassembled WGS sequence"/>
</dbReference>
<comment type="caution">
    <text evidence="2">The sequence shown here is derived from an EMBL/GenBank/DDBJ whole genome shotgun (WGS) entry which is preliminary data.</text>
</comment>
<keyword evidence="1" id="KW-1133">Transmembrane helix</keyword>
<dbReference type="CDD" id="cd16021">
    <property type="entry name" value="ALP_like"/>
    <property type="match status" value="1"/>
</dbReference>
<dbReference type="Pfam" id="PF02995">
    <property type="entry name" value="DUF229"/>
    <property type="match status" value="1"/>
</dbReference>
<keyword evidence="1" id="KW-0812">Transmembrane</keyword>